<feature type="chain" id="PRO_5043575930" description="Secreted protein" evidence="1">
    <location>
        <begin position="29"/>
        <end position="104"/>
    </location>
</feature>
<dbReference type="Proteomes" id="UP001443914">
    <property type="component" value="Unassembled WGS sequence"/>
</dbReference>
<comment type="caution">
    <text evidence="2">The sequence shown here is derived from an EMBL/GenBank/DDBJ whole genome shotgun (WGS) entry which is preliminary data.</text>
</comment>
<dbReference type="EMBL" id="JBDFQZ010000014">
    <property type="protein sequence ID" value="KAK9666534.1"/>
    <property type="molecule type" value="Genomic_DNA"/>
</dbReference>
<feature type="signal peptide" evidence="1">
    <location>
        <begin position="1"/>
        <end position="28"/>
    </location>
</feature>
<gene>
    <name evidence="2" type="ORF">RND81_14G191700</name>
</gene>
<evidence type="ECO:0000313" key="3">
    <source>
        <dbReference type="Proteomes" id="UP001443914"/>
    </source>
</evidence>
<evidence type="ECO:0000313" key="2">
    <source>
        <dbReference type="EMBL" id="KAK9666534.1"/>
    </source>
</evidence>
<protein>
    <recommendedName>
        <fullName evidence="4">Secreted protein</fullName>
    </recommendedName>
</protein>
<dbReference type="AlphaFoldDB" id="A0AAW1GZK9"/>
<keyword evidence="1" id="KW-0732">Signal</keyword>
<accession>A0AAW1GZK9</accession>
<reference evidence="2" key="1">
    <citation type="submission" date="2024-03" db="EMBL/GenBank/DDBJ databases">
        <title>WGS assembly of Saponaria officinalis var. Norfolk2.</title>
        <authorList>
            <person name="Jenkins J."/>
            <person name="Shu S."/>
            <person name="Grimwood J."/>
            <person name="Barry K."/>
            <person name="Goodstein D."/>
            <person name="Schmutz J."/>
            <person name="Leebens-Mack J."/>
            <person name="Osbourn A."/>
        </authorList>
    </citation>
    <scope>NUCLEOTIDE SEQUENCE [LARGE SCALE GENOMIC DNA]</scope>
    <source>
        <strain evidence="2">JIC</strain>
    </source>
</reference>
<evidence type="ECO:0000256" key="1">
    <source>
        <dbReference type="SAM" id="SignalP"/>
    </source>
</evidence>
<keyword evidence="3" id="KW-1185">Reference proteome</keyword>
<name>A0AAW1GZK9_SAPOF</name>
<proteinExistence type="predicted"/>
<organism evidence="2 3">
    <name type="scientific">Saponaria officinalis</name>
    <name type="common">Common soapwort</name>
    <name type="synonym">Lychnis saponaria</name>
    <dbReference type="NCBI Taxonomy" id="3572"/>
    <lineage>
        <taxon>Eukaryota</taxon>
        <taxon>Viridiplantae</taxon>
        <taxon>Streptophyta</taxon>
        <taxon>Embryophyta</taxon>
        <taxon>Tracheophyta</taxon>
        <taxon>Spermatophyta</taxon>
        <taxon>Magnoliopsida</taxon>
        <taxon>eudicotyledons</taxon>
        <taxon>Gunneridae</taxon>
        <taxon>Pentapetalae</taxon>
        <taxon>Caryophyllales</taxon>
        <taxon>Caryophyllaceae</taxon>
        <taxon>Caryophylleae</taxon>
        <taxon>Saponaria</taxon>
    </lineage>
</organism>
<evidence type="ECO:0008006" key="4">
    <source>
        <dbReference type="Google" id="ProtNLM"/>
    </source>
</evidence>
<sequence length="104" mass="11409">MAFHISSFPLVNELTFLVILARFSFMSAKTNAAAISAQNMRLLIFLPSSDVYGSPPYAIMCIIKKHPDSSSFASAVRHGSFVSLIVNLVNTRTLLITLHARTIP</sequence>